<proteinExistence type="predicted"/>
<evidence type="ECO:0000259" key="1">
    <source>
        <dbReference type="Pfam" id="PF06983"/>
    </source>
</evidence>
<dbReference type="SUPFAM" id="SSF54593">
    <property type="entry name" value="Glyoxalase/Bleomycin resistance protein/Dihydroxybiphenyl dioxygenase"/>
    <property type="match status" value="1"/>
</dbReference>
<dbReference type="PANTHER" id="PTHR33990">
    <property type="entry name" value="PROTEIN YJDN-RELATED"/>
    <property type="match status" value="1"/>
</dbReference>
<dbReference type="PANTHER" id="PTHR33990:SF1">
    <property type="entry name" value="PROTEIN YJDN"/>
    <property type="match status" value="1"/>
</dbReference>
<organism evidence="2 3">
    <name type="scientific">Alicyclobacillus mengziensis</name>
    <dbReference type="NCBI Taxonomy" id="2931921"/>
    <lineage>
        <taxon>Bacteria</taxon>
        <taxon>Bacillati</taxon>
        <taxon>Bacillota</taxon>
        <taxon>Bacilli</taxon>
        <taxon>Bacillales</taxon>
        <taxon>Alicyclobacillaceae</taxon>
        <taxon>Alicyclobacillus</taxon>
    </lineage>
</organism>
<sequence>MAKLTPYFYSENAREQAAFYVSALGGEILQQMTYGDAPGTDSSMKDKIIHMAFQAGGVNFYIADTSHEPSRQSGGFDLTLEFTTDKEAQEAFEKLSTGGQVIMALEKQFWGTLFGRLQDKFGIRWQITTTPPQS</sequence>
<reference evidence="2 3" key="1">
    <citation type="submission" date="2021-02" db="EMBL/GenBank/DDBJ databases">
        <title>Alicyclobacillus curvatus sp. nov. and Alicyclobacillus mengziensis sp. nov., two acidophilic bacteria isolated from acid mine drainage.</title>
        <authorList>
            <person name="Huang Y."/>
        </authorList>
    </citation>
    <scope>NUCLEOTIDE SEQUENCE [LARGE SCALE GENOMIC DNA]</scope>
    <source>
        <strain evidence="2 3">S30H14</strain>
    </source>
</reference>
<dbReference type="Proteomes" id="UP000663505">
    <property type="component" value="Chromosome"/>
</dbReference>
<dbReference type="InterPro" id="IPR028973">
    <property type="entry name" value="PhnB-like"/>
</dbReference>
<dbReference type="Gene3D" id="3.10.180.10">
    <property type="entry name" value="2,3-Dihydroxybiphenyl 1,2-Dioxygenase, domain 1"/>
    <property type="match status" value="1"/>
</dbReference>
<dbReference type="KEGG" id="afx:JZ786_13710"/>
<dbReference type="EMBL" id="CP071182">
    <property type="protein sequence ID" value="QSO45616.1"/>
    <property type="molecule type" value="Genomic_DNA"/>
</dbReference>
<feature type="domain" description="PhnB-like" evidence="1">
    <location>
        <begin position="8"/>
        <end position="128"/>
    </location>
</feature>
<dbReference type="AlphaFoldDB" id="A0A9X7Z5T5"/>
<dbReference type="InterPro" id="IPR029068">
    <property type="entry name" value="Glyas_Bleomycin-R_OHBP_Dase"/>
</dbReference>
<evidence type="ECO:0000313" key="3">
    <source>
        <dbReference type="Proteomes" id="UP000663505"/>
    </source>
</evidence>
<name>A0A9X7Z5T5_9BACL</name>
<keyword evidence="3" id="KW-1185">Reference proteome</keyword>
<dbReference type="Pfam" id="PF06983">
    <property type="entry name" value="3-dmu-9_3-mt"/>
    <property type="match status" value="1"/>
</dbReference>
<gene>
    <name evidence="2" type="ORF">JZ786_13710</name>
</gene>
<protein>
    <submittedName>
        <fullName evidence="2">VOC family protein</fullName>
    </submittedName>
</protein>
<evidence type="ECO:0000313" key="2">
    <source>
        <dbReference type="EMBL" id="QSO45616.1"/>
    </source>
</evidence>
<dbReference type="CDD" id="cd06588">
    <property type="entry name" value="PhnB_like"/>
    <property type="match status" value="1"/>
</dbReference>
<dbReference type="RefSeq" id="WP_206654985.1">
    <property type="nucleotide sequence ID" value="NZ_CP071182.1"/>
</dbReference>
<accession>A0A9X7Z5T5</accession>